<dbReference type="Proteomes" id="UP000295390">
    <property type="component" value="Unassembled WGS sequence"/>
</dbReference>
<gene>
    <name evidence="1" type="ORF">DFQ07_2178</name>
</gene>
<dbReference type="EMBL" id="SNYH01000004">
    <property type="protein sequence ID" value="TDQ25747.1"/>
    <property type="molecule type" value="Genomic_DNA"/>
</dbReference>
<name>A0A4R6THS8_9FLAO</name>
<evidence type="ECO:0000313" key="2">
    <source>
        <dbReference type="Proteomes" id="UP000295390"/>
    </source>
</evidence>
<accession>A0A4R6THS8</accession>
<proteinExistence type="predicted"/>
<evidence type="ECO:0000313" key="1">
    <source>
        <dbReference type="EMBL" id="TDQ25747.1"/>
    </source>
</evidence>
<dbReference type="AlphaFoldDB" id="A0A4R6THS8"/>
<reference evidence="1 2" key="1">
    <citation type="submission" date="2019-03" db="EMBL/GenBank/DDBJ databases">
        <title>Genomic Encyclopedia of Type Strains, Phase III (KMG-III): the genomes of soil and plant-associated and newly described type strains.</title>
        <authorList>
            <person name="Whitman W."/>
        </authorList>
    </citation>
    <scope>NUCLEOTIDE SEQUENCE [LARGE SCALE GENOMIC DNA]</scope>
    <source>
        <strain evidence="1 2">CECT 8283</strain>
    </source>
</reference>
<comment type="caution">
    <text evidence="1">The sequence shown here is derived from an EMBL/GenBank/DDBJ whole genome shotgun (WGS) entry which is preliminary data.</text>
</comment>
<organism evidence="1 2">
    <name type="scientific">Tenacibaculum caenipelagi</name>
    <dbReference type="NCBI Taxonomy" id="1325435"/>
    <lineage>
        <taxon>Bacteria</taxon>
        <taxon>Pseudomonadati</taxon>
        <taxon>Bacteroidota</taxon>
        <taxon>Flavobacteriia</taxon>
        <taxon>Flavobacteriales</taxon>
        <taxon>Flavobacteriaceae</taxon>
        <taxon>Tenacibaculum</taxon>
    </lineage>
</organism>
<protein>
    <submittedName>
        <fullName evidence="1">Uncharacterized protein</fullName>
    </submittedName>
</protein>
<dbReference type="RefSeq" id="WP_133536611.1">
    <property type="nucleotide sequence ID" value="NZ_SNYH01000004.1"/>
</dbReference>
<dbReference type="OrthoDB" id="1228870at2"/>
<keyword evidence="2" id="KW-1185">Reference proteome</keyword>
<sequence length="325" mass="38781">MIETQISILINRKSDAELIKNCIIESKIQFPIYICEYEKDFAINFTSDYEEWELDSKILNCFPEYEFTKNIEKGRKEIRLQISRNQSEFGSYGWVENPTNETKYLIKKSKDKLQKFNPRVTVLFEDKEQDYYVNIVNGINKGSGEKGFLLLNEFKNQVEDSEVLKDKLYKTPIEAFHFGVSKMESIVDNDFQEYLKEKKKAKRKRERIPRKTVRNFINSCNKKDLEGILKDLDKNVVFEKNIKRKTECEFNGIEEFKKYIKSENEDLCNLEFKIRSSWTINLPSSITIGVKYFPDLNKKDNMTLIYRQYSFEFKDEKIIRITEEK</sequence>